<reference evidence="2" key="2">
    <citation type="submission" date="2019-10" db="EMBL/GenBank/DDBJ databases">
        <authorList>
            <consortium name="NCBI Genome Project"/>
        </authorList>
    </citation>
    <scope>NUCLEOTIDE SEQUENCE</scope>
    <source>
        <strain evidence="2">NI907</strain>
    </source>
</reference>
<dbReference type="GeneID" id="41962923"/>
<gene>
    <name evidence="2" type="ORF">PgNI_08012</name>
</gene>
<sequence>MARVQRDKGSSGLHDCQHGDQCPSRLFHADRNEVTDLNARVIPQMNGQAADRLAQLGICERVVPPADGFGFWTLHDVTSDHVVEALVDLLRGRVGAVPAVNRLLVFSGAESQGLTEVCNDGLHHGLADAGSVEVAVHNNVIPTHTALHSDGVGLEDVASCRRQVGLALQDVIIAFVSCVVVTRPRCLYHKKGLEGTHVASIRSQLADIKQSVLLVGGDSGPEQFAVGLGAAGDGYEREWEKVGWDHVVGQMRLEVGDRLGQPSLQGRIQIQEHAGAGAGVFGVGGAQVVGLAKEHGHAAGSENDIGCVAWCANSIPVRDLGRRTTLQSLVQLSIYYNENHGRGQLGGAFDARERAKKNGRGELLNDLTSAAQRMLRVQWHKGRAGLEYCQHGHDVPSGVAEAQGNLHPRQDT</sequence>
<accession>A0A6P8AWM6</accession>
<evidence type="ECO:0000313" key="2">
    <source>
        <dbReference type="RefSeq" id="XP_030979300.1"/>
    </source>
</evidence>
<organism evidence="1 2">
    <name type="scientific">Pyricularia grisea</name>
    <name type="common">Crabgrass-specific blast fungus</name>
    <name type="synonym">Magnaporthe grisea</name>
    <dbReference type="NCBI Taxonomy" id="148305"/>
    <lineage>
        <taxon>Eukaryota</taxon>
        <taxon>Fungi</taxon>
        <taxon>Dikarya</taxon>
        <taxon>Ascomycota</taxon>
        <taxon>Pezizomycotina</taxon>
        <taxon>Sordariomycetes</taxon>
        <taxon>Sordariomycetidae</taxon>
        <taxon>Magnaporthales</taxon>
        <taxon>Pyriculariaceae</taxon>
        <taxon>Pyricularia</taxon>
    </lineage>
</organism>
<reference evidence="2" key="3">
    <citation type="submission" date="2025-08" db="UniProtKB">
        <authorList>
            <consortium name="RefSeq"/>
        </authorList>
    </citation>
    <scope>IDENTIFICATION</scope>
    <source>
        <strain evidence="2">NI907</strain>
    </source>
</reference>
<protein>
    <submittedName>
        <fullName evidence="2">Uncharacterized protein</fullName>
    </submittedName>
</protein>
<reference evidence="1 2" key="1">
    <citation type="journal article" date="2019" name="Mol. Biol. Evol.">
        <title>Blast fungal genomes show frequent chromosomal changes, gene gains and losses, and effector gene turnover.</title>
        <authorList>
            <person name="Gomez Luciano L.B."/>
            <person name="Jason Tsai I."/>
            <person name="Chuma I."/>
            <person name="Tosa Y."/>
            <person name="Chen Y.H."/>
            <person name="Li J.Y."/>
            <person name="Li M.Y."/>
            <person name="Jade Lu M.Y."/>
            <person name="Nakayashiki H."/>
            <person name="Li W.H."/>
        </authorList>
    </citation>
    <scope>NUCLEOTIDE SEQUENCE [LARGE SCALE GENOMIC DNA]</scope>
    <source>
        <strain evidence="1 2">NI907</strain>
    </source>
</reference>
<name>A0A6P8AWM6_PYRGI</name>
<dbReference type="RefSeq" id="XP_030979300.1">
    <property type="nucleotide sequence ID" value="XM_031128014.1"/>
</dbReference>
<dbReference type="KEGG" id="pgri:PgNI_08012"/>
<keyword evidence="1" id="KW-1185">Reference proteome</keyword>
<proteinExistence type="predicted"/>
<evidence type="ECO:0000313" key="1">
    <source>
        <dbReference type="Proteomes" id="UP000515153"/>
    </source>
</evidence>
<dbReference type="AlphaFoldDB" id="A0A6P8AWM6"/>
<dbReference type="Proteomes" id="UP000515153">
    <property type="component" value="Chromosome V"/>
</dbReference>